<dbReference type="InterPro" id="IPR022683">
    <property type="entry name" value="Calpain_III"/>
</dbReference>
<dbReference type="PROSITE" id="PS50222">
    <property type="entry name" value="EF_HAND_2"/>
    <property type="match status" value="1"/>
</dbReference>
<feature type="active site" evidence="7">
    <location>
        <position position="230"/>
    </location>
</feature>
<dbReference type="CDD" id="cd00044">
    <property type="entry name" value="CysPc"/>
    <property type="match status" value="1"/>
</dbReference>
<evidence type="ECO:0000256" key="1">
    <source>
        <dbReference type="ARBA" id="ARBA00007623"/>
    </source>
</evidence>
<dbReference type="InterPro" id="IPR001300">
    <property type="entry name" value="Peptidase_C2_calpain_cat"/>
</dbReference>
<evidence type="ECO:0000256" key="8">
    <source>
        <dbReference type="PROSITE-ProRule" id="PRU00239"/>
    </source>
</evidence>
<evidence type="ECO:0000256" key="2">
    <source>
        <dbReference type="ARBA" id="ARBA00022670"/>
    </source>
</evidence>
<evidence type="ECO:0000256" key="3">
    <source>
        <dbReference type="ARBA" id="ARBA00022723"/>
    </source>
</evidence>
<dbReference type="PROSITE" id="PS50203">
    <property type="entry name" value="CALPAIN_CAT"/>
    <property type="match status" value="1"/>
</dbReference>
<dbReference type="PRINTS" id="PR00704">
    <property type="entry name" value="CALPAIN"/>
</dbReference>
<evidence type="ECO:0000259" key="9">
    <source>
        <dbReference type="PROSITE" id="PS50203"/>
    </source>
</evidence>
<feature type="domain" description="EF-hand" evidence="10">
    <location>
        <begin position="525"/>
        <end position="560"/>
    </location>
</feature>
<keyword evidence="2" id="KW-0645">Protease</keyword>
<dbReference type="GO" id="GO:0005509">
    <property type="term" value="F:calcium ion binding"/>
    <property type="evidence" value="ECO:0007669"/>
    <property type="project" value="InterPro"/>
</dbReference>
<dbReference type="InterPro" id="IPR036213">
    <property type="entry name" value="Calpain_III_sf"/>
</dbReference>
<dbReference type="SUPFAM" id="SSF47473">
    <property type="entry name" value="EF-hand"/>
    <property type="match status" value="1"/>
</dbReference>
<comment type="caution">
    <text evidence="8">Lacks conserved residue(s) required for the propagation of feature annotation.</text>
</comment>
<dbReference type="Gene3D" id="2.60.120.380">
    <property type="match status" value="1"/>
</dbReference>
<reference evidence="11" key="1">
    <citation type="submission" date="2018-07" db="EMBL/GenBank/DDBJ databases">
        <title>Comparative genomics of catfishes provides insights into carnivory and benthic adaptation.</title>
        <authorList>
            <person name="Zhang Y."/>
            <person name="Wang D."/>
            <person name="Peng Z."/>
            <person name="Zheng S."/>
            <person name="Shao F."/>
            <person name="Tao W."/>
        </authorList>
    </citation>
    <scope>NUCLEOTIDE SEQUENCE</scope>
    <source>
        <strain evidence="11">Chongqing</strain>
    </source>
</reference>
<dbReference type="InterPro" id="IPR022682">
    <property type="entry name" value="Calpain_domain_III"/>
</dbReference>
<feature type="active site" evidence="7">
    <location>
        <position position="206"/>
    </location>
</feature>
<dbReference type="Pfam" id="PF00648">
    <property type="entry name" value="Peptidase_C2"/>
    <property type="match status" value="1"/>
</dbReference>
<keyword evidence="12" id="KW-1185">Reference proteome</keyword>
<dbReference type="EMBL" id="MU551716">
    <property type="protein sequence ID" value="KAI5616703.1"/>
    <property type="molecule type" value="Genomic_DNA"/>
</dbReference>
<gene>
    <name evidence="11" type="ORF">C0J50_23632</name>
</gene>
<dbReference type="GO" id="GO:0004198">
    <property type="term" value="F:calcium-dependent cysteine-type endopeptidase activity"/>
    <property type="evidence" value="ECO:0007669"/>
    <property type="project" value="InterPro"/>
</dbReference>
<evidence type="ECO:0000259" key="10">
    <source>
        <dbReference type="PROSITE" id="PS50222"/>
    </source>
</evidence>
<name>A0AAD5AHB7_SILAS</name>
<dbReference type="GO" id="GO:0005737">
    <property type="term" value="C:cytoplasm"/>
    <property type="evidence" value="ECO:0007669"/>
    <property type="project" value="TreeGrafter"/>
</dbReference>
<dbReference type="PROSITE" id="PS00018">
    <property type="entry name" value="EF_HAND_1"/>
    <property type="match status" value="1"/>
</dbReference>
<keyword evidence="4" id="KW-0378">Hydrolase</keyword>
<comment type="similarity">
    <text evidence="1">Belongs to the peptidase C2 family.</text>
</comment>
<dbReference type="InterPro" id="IPR022684">
    <property type="entry name" value="Calpain_cysteine_protease"/>
</dbReference>
<dbReference type="SUPFAM" id="SSF54001">
    <property type="entry name" value="Cysteine proteinases"/>
    <property type="match status" value="1"/>
</dbReference>
<dbReference type="InterPro" id="IPR002048">
    <property type="entry name" value="EF_hand_dom"/>
</dbReference>
<evidence type="ECO:0000313" key="12">
    <source>
        <dbReference type="Proteomes" id="UP001205998"/>
    </source>
</evidence>
<dbReference type="FunFam" id="3.90.70.10:FF:000054">
    <property type="entry name" value="Calpain 14"/>
    <property type="match status" value="1"/>
</dbReference>
<comment type="caution">
    <text evidence="11">The sequence shown here is derived from an EMBL/GenBank/DDBJ whole genome shotgun (WGS) entry which is preliminary data.</text>
</comment>
<keyword evidence="6" id="KW-0106">Calcium</keyword>
<organism evidence="11 12">
    <name type="scientific">Silurus asotus</name>
    <name type="common">Amur catfish</name>
    <name type="synonym">Parasilurus asotus</name>
    <dbReference type="NCBI Taxonomy" id="30991"/>
    <lineage>
        <taxon>Eukaryota</taxon>
        <taxon>Metazoa</taxon>
        <taxon>Chordata</taxon>
        <taxon>Craniata</taxon>
        <taxon>Vertebrata</taxon>
        <taxon>Euteleostomi</taxon>
        <taxon>Actinopterygii</taxon>
        <taxon>Neopterygii</taxon>
        <taxon>Teleostei</taxon>
        <taxon>Ostariophysi</taxon>
        <taxon>Siluriformes</taxon>
        <taxon>Siluridae</taxon>
        <taxon>Silurus</taxon>
    </lineage>
</organism>
<evidence type="ECO:0000313" key="11">
    <source>
        <dbReference type="EMBL" id="KAI5616703.1"/>
    </source>
</evidence>
<sequence length="571" mass="64886">MFTPGVCLDILKERQESNGLGTLKNPEKFLDQDYELLHQYFLIRRKKYIDDMFPPDNSSIGEKLLEPESLAKVEWMRPTFWRFGKWVDVVIDDKLPTIDGQLIFVRPQSPKTPQSPGIPEFWPALLEKAYAKVCGSYEDMKFGWVSEALKDFTGGVHMTLFPEYENPKILWDLMHRAAIANSLMGCGTPGNAVSNVKQDNGLVAGHAYTITGVTMVTSNGNQVQLVRLFNPWGETEWNGNWSDGSQTWMTISEEERKKYRNNVEDGEFWMSMEDFCKCYCQLDICNYSGAFLDGSSESHWNLVMHEGRWLAGSSAGGCMAYKDTFWSNPQFLVKITDINKACEPATSQGPNMLVSLMQIPDQRNRRLTRNLPLGFSIFKANSRRGSIASYSNLVHATRDSKSLLNPREITDYVKLDPGEYVIVPYTSRPNKTAYFILGFCSKTETHTGEHFMTQDSDGKVMRQISEHYQEMNAEQLQRFLNENFIGGGVQSTGGFSLDVCQSIVAMMDNSVTGTLSAEEINNLLKRINLYKEIFFREDTNRDGILSLIELQHAVEAIGSFSCFFFSYSHCK</sequence>
<feature type="domain" description="Calpain catalytic" evidence="9">
    <location>
        <begin position="42"/>
        <end position="288"/>
    </location>
</feature>
<protein>
    <submittedName>
        <fullName evidence="11">Uncharacterized protein</fullName>
    </submittedName>
</protein>
<keyword evidence="3" id="KW-0479">Metal-binding</keyword>
<accession>A0AAD5AHB7</accession>
<dbReference type="Proteomes" id="UP001205998">
    <property type="component" value="Unassembled WGS sequence"/>
</dbReference>
<dbReference type="Gene3D" id="1.10.238.10">
    <property type="entry name" value="EF-hand"/>
    <property type="match status" value="1"/>
</dbReference>
<dbReference type="Pfam" id="PF01067">
    <property type="entry name" value="Calpain_III"/>
    <property type="match status" value="1"/>
</dbReference>
<dbReference type="Gene3D" id="3.90.70.10">
    <property type="entry name" value="Cysteine proteinases"/>
    <property type="match status" value="1"/>
</dbReference>
<dbReference type="GO" id="GO:0006508">
    <property type="term" value="P:proteolysis"/>
    <property type="evidence" value="ECO:0007669"/>
    <property type="project" value="UniProtKB-KW"/>
</dbReference>
<evidence type="ECO:0000256" key="6">
    <source>
        <dbReference type="ARBA" id="ARBA00022837"/>
    </source>
</evidence>
<keyword evidence="5" id="KW-0788">Thiol protease</keyword>
<dbReference type="SUPFAM" id="SSF49758">
    <property type="entry name" value="Calpain large subunit, middle domain (domain III)"/>
    <property type="match status" value="1"/>
</dbReference>
<proteinExistence type="inferred from homology"/>
<dbReference type="AlphaFoldDB" id="A0AAD5AHB7"/>
<dbReference type="SMART" id="SM00230">
    <property type="entry name" value="CysPc"/>
    <property type="match status" value="1"/>
</dbReference>
<dbReference type="InterPro" id="IPR011992">
    <property type="entry name" value="EF-hand-dom_pair"/>
</dbReference>
<dbReference type="InterPro" id="IPR018247">
    <property type="entry name" value="EF_Hand_1_Ca_BS"/>
</dbReference>
<dbReference type="SMART" id="SM00720">
    <property type="entry name" value="calpain_III"/>
    <property type="match status" value="1"/>
</dbReference>
<evidence type="ECO:0000256" key="7">
    <source>
        <dbReference type="PIRSR" id="PIRSR622684-1"/>
    </source>
</evidence>
<evidence type="ECO:0000256" key="5">
    <source>
        <dbReference type="ARBA" id="ARBA00022807"/>
    </source>
</evidence>
<dbReference type="PANTHER" id="PTHR10183">
    <property type="entry name" value="CALPAIN"/>
    <property type="match status" value="1"/>
</dbReference>
<dbReference type="InterPro" id="IPR038765">
    <property type="entry name" value="Papain-like_cys_pep_sf"/>
</dbReference>
<dbReference type="PANTHER" id="PTHR10183:SF302">
    <property type="entry name" value="CALPAIN-14"/>
    <property type="match status" value="1"/>
</dbReference>
<evidence type="ECO:0000256" key="4">
    <source>
        <dbReference type="ARBA" id="ARBA00022801"/>
    </source>
</evidence>